<gene>
    <name evidence="1" type="ORF">WJX72_003224</name>
</gene>
<evidence type="ECO:0000313" key="2">
    <source>
        <dbReference type="Proteomes" id="UP001489004"/>
    </source>
</evidence>
<proteinExistence type="predicted"/>
<reference evidence="1 2" key="1">
    <citation type="journal article" date="2024" name="Nat. Commun.">
        <title>Phylogenomics reveals the evolutionary origins of lichenization in chlorophyte algae.</title>
        <authorList>
            <person name="Puginier C."/>
            <person name="Libourel C."/>
            <person name="Otte J."/>
            <person name="Skaloud P."/>
            <person name="Haon M."/>
            <person name="Grisel S."/>
            <person name="Petersen M."/>
            <person name="Berrin J.G."/>
            <person name="Delaux P.M."/>
            <person name="Dal Grande F."/>
            <person name="Keller J."/>
        </authorList>
    </citation>
    <scope>NUCLEOTIDE SEQUENCE [LARGE SCALE GENOMIC DNA]</scope>
    <source>
        <strain evidence="1 2">SAG 2043</strain>
    </source>
</reference>
<protein>
    <submittedName>
        <fullName evidence="1">Uncharacterized protein</fullName>
    </submittedName>
</protein>
<dbReference type="Proteomes" id="UP001489004">
    <property type="component" value="Unassembled WGS sequence"/>
</dbReference>
<dbReference type="EMBL" id="JALJOR010000002">
    <property type="protein sequence ID" value="KAK9823502.1"/>
    <property type="molecule type" value="Genomic_DNA"/>
</dbReference>
<evidence type="ECO:0000313" key="1">
    <source>
        <dbReference type="EMBL" id="KAK9823502.1"/>
    </source>
</evidence>
<comment type="caution">
    <text evidence="1">The sequence shown here is derived from an EMBL/GenBank/DDBJ whole genome shotgun (WGS) entry which is preliminary data.</text>
</comment>
<accession>A0AAW1QQZ1</accession>
<keyword evidence="2" id="KW-1185">Reference proteome</keyword>
<dbReference type="AlphaFoldDB" id="A0AAW1QQZ1"/>
<name>A0AAW1QQZ1_9CHLO</name>
<sequence length="438" mass="48341">MAGEAVSGRSCSLSHLGLEGKVVYAKGPSTVISARVQGQYLLYEGRLVTEEDFLGGGPTQGSVWRHIFSDRELTYSLADLATCSERYALKSGKAVENWLKDKYEIQSVADLTSLFERTRKGGVAFRVCRLEEDAEHGLKLRGAVSRGPLSKYLADLGCHIATGSRLPTPKPFRSATRNLRQALYWSYGGILPVIVVDLDKCADLGVRYWDVGGHQDFFLVEGMFRDFAKAFAEVVFDTDVPQEATTKLEVIWQAKQHSRILTSTETPRNTIFPKELLGPNNITVHEVLSEGSTQPLRVSLGNAKKACAEQQFVLKRGGWRSNDGCHTAQEFLALQMYSCAGIAVPPAALYTCRIRLQDDSLLPEGEFLEVLLTRFLNGERFDPTRGGLRAAEGLRSLQDGLVLDIAMANFDVAGPDFANLVVYNDQVYRADVNGALDY</sequence>
<organism evidence="1 2">
    <name type="scientific">[Myrmecia] bisecta</name>
    <dbReference type="NCBI Taxonomy" id="41462"/>
    <lineage>
        <taxon>Eukaryota</taxon>
        <taxon>Viridiplantae</taxon>
        <taxon>Chlorophyta</taxon>
        <taxon>core chlorophytes</taxon>
        <taxon>Trebouxiophyceae</taxon>
        <taxon>Trebouxiales</taxon>
        <taxon>Trebouxiaceae</taxon>
        <taxon>Myrmecia</taxon>
    </lineage>
</organism>